<reference evidence="2" key="2">
    <citation type="submission" date="2014-07" db="EMBL/GenBank/DDBJ databases">
        <authorList>
            <person name="Hull J."/>
        </authorList>
    </citation>
    <scope>NUCLEOTIDE SEQUENCE</scope>
</reference>
<dbReference type="Pfam" id="PF16413">
    <property type="entry name" value="Mlh1_C"/>
    <property type="match status" value="1"/>
</dbReference>
<reference evidence="2" key="1">
    <citation type="journal article" date="2014" name="PLoS ONE">
        <title>Transcriptome-Based Identification of ABC Transporters in the Western Tarnished Plant Bug Lygus hesperus.</title>
        <authorList>
            <person name="Hull J.J."/>
            <person name="Chaney K."/>
            <person name="Geib S.M."/>
            <person name="Fabrick J.A."/>
            <person name="Brent C.S."/>
            <person name="Walsh D."/>
            <person name="Lavine L.C."/>
        </authorList>
    </citation>
    <scope>NUCLEOTIDE SEQUENCE</scope>
</reference>
<evidence type="ECO:0000259" key="1">
    <source>
        <dbReference type="Pfam" id="PF16413"/>
    </source>
</evidence>
<dbReference type="EMBL" id="GBHO01019774">
    <property type="protein sequence ID" value="JAG23830.1"/>
    <property type="molecule type" value="Transcribed_RNA"/>
</dbReference>
<feature type="domain" description="DNA mismatch repair protein Mlh1 C-terminal" evidence="1">
    <location>
        <begin position="57"/>
        <end position="188"/>
    </location>
</feature>
<accession>A0A0A9Y2S6</accession>
<dbReference type="InterPro" id="IPR032189">
    <property type="entry name" value="Mlh1_C"/>
</dbReference>
<name>A0A0A9Y2S6_LYGHE</name>
<sequence>MVEEALRDTIAIDAAHRTQLHAFLLKQLRRGGGATCTAHIESLENQHQGQNGVETELGVTDLCCCVLRQQSTFLSRNFTIHVNDDGTALLGVPELVPGHTPSRDKLKHFVARLCLDVAWWGGVGPITASVVAIVADLHSLCSDATEGFVRDTLLPSLRHARFAVPALQPVPAFEVTSCEELYRVFERC</sequence>
<evidence type="ECO:0000313" key="2">
    <source>
        <dbReference type="EMBL" id="JAG23830.1"/>
    </source>
</evidence>
<dbReference type="AlphaFoldDB" id="A0A0A9Y2S6"/>
<gene>
    <name evidence="2" type="primary">mlh1_0</name>
    <name evidence="2" type="ORF">CM83_101159</name>
</gene>
<proteinExistence type="predicted"/>
<organism evidence="2">
    <name type="scientific">Lygus hesperus</name>
    <name type="common">Western plant bug</name>
    <dbReference type="NCBI Taxonomy" id="30085"/>
    <lineage>
        <taxon>Eukaryota</taxon>
        <taxon>Metazoa</taxon>
        <taxon>Ecdysozoa</taxon>
        <taxon>Arthropoda</taxon>
        <taxon>Hexapoda</taxon>
        <taxon>Insecta</taxon>
        <taxon>Pterygota</taxon>
        <taxon>Neoptera</taxon>
        <taxon>Paraneoptera</taxon>
        <taxon>Hemiptera</taxon>
        <taxon>Heteroptera</taxon>
        <taxon>Panheteroptera</taxon>
        <taxon>Cimicomorpha</taxon>
        <taxon>Miridae</taxon>
        <taxon>Mirini</taxon>
        <taxon>Lygus</taxon>
    </lineage>
</organism>
<protein>
    <submittedName>
        <fullName evidence="2">DNA mismatch repair protein Mlh1</fullName>
    </submittedName>
</protein>